<accession>A0ABV3H2H9</accession>
<organism evidence="2 3">
    <name type="scientific">Nonomuraea bangladeshensis</name>
    <dbReference type="NCBI Taxonomy" id="404385"/>
    <lineage>
        <taxon>Bacteria</taxon>
        <taxon>Bacillati</taxon>
        <taxon>Actinomycetota</taxon>
        <taxon>Actinomycetes</taxon>
        <taxon>Streptosporangiales</taxon>
        <taxon>Streptosporangiaceae</taxon>
        <taxon>Nonomuraea</taxon>
    </lineage>
</organism>
<proteinExistence type="predicted"/>
<name>A0ABV3H2H9_9ACTN</name>
<evidence type="ECO:0000313" key="3">
    <source>
        <dbReference type="Proteomes" id="UP001552427"/>
    </source>
</evidence>
<dbReference type="EMBL" id="JBFARM010000004">
    <property type="protein sequence ID" value="MEV4286749.1"/>
    <property type="molecule type" value="Genomic_DNA"/>
</dbReference>
<evidence type="ECO:0000256" key="1">
    <source>
        <dbReference type="SAM" id="MobiDB-lite"/>
    </source>
</evidence>
<comment type="caution">
    <text evidence="2">The sequence shown here is derived from an EMBL/GenBank/DDBJ whole genome shotgun (WGS) entry which is preliminary data.</text>
</comment>
<evidence type="ECO:0000313" key="2">
    <source>
        <dbReference type="EMBL" id="MEV4286749.1"/>
    </source>
</evidence>
<keyword evidence="3" id="KW-1185">Reference proteome</keyword>
<dbReference type="Proteomes" id="UP001552427">
    <property type="component" value="Unassembled WGS sequence"/>
</dbReference>
<feature type="compositionally biased region" description="Polar residues" evidence="1">
    <location>
        <begin position="79"/>
        <end position="96"/>
    </location>
</feature>
<dbReference type="RefSeq" id="WP_364449236.1">
    <property type="nucleotide sequence ID" value="NZ_JBFARM010000004.1"/>
</dbReference>
<protein>
    <submittedName>
        <fullName evidence="2">Uncharacterized protein</fullName>
    </submittedName>
</protein>
<reference evidence="2 3" key="1">
    <citation type="submission" date="2024-06" db="EMBL/GenBank/DDBJ databases">
        <title>The Natural Products Discovery Center: Release of the First 8490 Sequenced Strains for Exploring Actinobacteria Biosynthetic Diversity.</title>
        <authorList>
            <person name="Kalkreuter E."/>
            <person name="Kautsar S.A."/>
            <person name="Yang D."/>
            <person name="Bader C.D."/>
            <person name="Teijaro C.N."/>
            <person name="Fluegel L."/>
            <person name="Davis C.M."/>
            <person name="Simpson J.R."/>
            <person name="Lauterbach L."/>
            <person name="Steele A.D."/>
            <person name="Gui C."/>
            <person name="Meng S."/>
            <person name="Li G."/>
            <person name="Viehrig K."/>
            <person name="Ye F."/>
            <person name="Su P."/>
            <person name="Kiefer A.F."/>
            <person name="Nichols A."/>
            <person name="Cepeda A.J."/>
            <person name="Yan W."/>
            <person name="Fan B."/>
            <person name="Jiang Y."/>
            <person name="Adhikari A."/>
            <person name="Zheng C.-J."/>
            <person name="Schuster L."/>
            <person name="Cowan T.M."/>
            <person name="Smanski M.J."/>
            <person name="Chevrette M.G."/>
            <person name="De Carvalho L.P.S."/>
            <person name="Shen B."/>
        </authorList>
    </citation>
    <scope>NUCLEOTIDE SEQUENCE [LARGE SCALE GENOMIC DNA]</scope>
    <source>
        <strain evidence="2 3">NPDC049574</strain>
    </source>
</reference>
<sequence>MTGRGDEVPRPDPWRVRFADRRAAQGWAHLLAQAPDNLDRAWVAITSDPRRIDCRQHPLKGSLGIVKVDGVSVEQWQYEATSGGRLSTESTTTSARCGSRAPEPGTRNRPTSGVDRRRGGQGVKRVRPQ</sequence>
<gene>
    <name evidence="2" type="ORF">AB0K40_14695</name>
</gene>
<feature type="region of interest" description="Disordered" evidence="1">
    <location>
        <begin position="79"/>
        <end position="129"/>
    </location>
</feature>